<evidence type="ECO:0000313" key="2">
    <source>
        <dbReference type="EMBL" id="AHJ64083.1"/>
    </source>
</evidence>
<reference evidence="3" key="1">
    <citation type="submission" date="2012-06" db="EMBL/GenBank/DDBJ databases">
        <title>Genome analysis of multiple Granulibacter bethesdensis isolates demonstrates substantial genome diversity.</title>
        <authorList>
            <person name="Greenberg D.E."/>
            <person name="Porcella S.F."/>
            <person name="Zarember K."/>
            <person name="Zelazny A.M."/>
            <person name="Bruno D."/>
            <person name="Martens C."/>
            <person name="Barbian K.D."/>
            <person name="Jaske E."/>
            <person name="Holland S.M."/>
        </authorList>
    </citation>
    <scope>NUCLEOTIDE SEQUENCE [LARGE SCALE GENOMIC DNA]</scope>
    <source>
        <strain evidence="3">CGDNIH3</strain>
    </source>
</reference>
<proteinExistence type="predicted"/>
<dbReference type="EMBL" id="CP003181">
    <property type="protein sequence ID" value="AHJ64083.1"/>
    <property type="molecule type" value="Genomic_DNA"/>
</dbReference>
<dbReference type="KEGG" id="gbc:GbCGDNIH3_7227"/>
<gene>
    <name evidence="2" type="ORF">GbCGDNIH3_7227</name>
</gene>
<accession>A0AAN0VGX0</accession>
<feature type="region of interest" description="Disordered" evidence="1">
    <location>
        <begin position="21"/>
        <end position="68"/>
    </location>
</feature>
<organism evidence="2 3">
    <name type="scientific">Granulibacter bethesdensis</name>
    <dbReference type="NCBI Taxonomy" id="364410"/>
    <lineage>
        <taxon>Bacteria</taxon>
        <taxon>Pseudomonadati</taxon>
        <taxon>Pseudomonadota</taxon>
        <taxon>Alphaproteobacteria</taxon>
        <taxon>Acetobacterales</taxon>
        <taxon>Acetobacteraceae</taxon>
        <taxon>Granulibacter</taxon>
    </lineage>
</organism>
<dbReference type="AlphaFoldDB" id="A0AAN0VGX0"/>
<name>A0AAN0VGX0_9PROT</name>
<sequence>MRCRFSLGTAAGARLDAAFSGKTRAGGTSGQAQPASGRASLQHHPDPASAAGRQQSAAQYSGRRAGYPPHPFCGGQYRRFYPSNPGVRAGGRGHPNRSWRPAGCGHHAVLYVHDAWVLAVSPYPAGTGGDTAE</sequence>
<dbReference type="Proteomes" id="UP000019438">
    <property type="component" value="Chromosome"/>
</dbReference>
<evidence type="ECO:0000256" key="1">
    <source>
        <dbReference type="SAM" id="MobiDB-lite"/>
    </source>
</evidence>
<protein>
    <submittedName>
        <fullName evidence="2">Uncharacterized protein</fullName>
    </submittedName>
</protein>
<evidence type="ECO:0000313" key="3">
    <source>
        <dbReference type="Proteomes" id="UP000019438"/>
    </source>
</evidence>
<feature type="compositionally biased region" description="Low complexity" evidence="1">
    <location>
        <begin position="48"/>
        <end position="61"/>
    </location>
</feature>